<evidence type="ECO:0000256" key="1">
    <source>
        <dbReference type="ARBA" id="ARBA00022448"/>
    </source>
</evidence>
<accession>A0A9P7FV50</accession>
<dbReference type="GO" id="GO:0140359">
    <property type="term" value="F:ABC-type transporter activity"/>
    <property type="evidence" value="ECO:0007669"/>
    <property type="project" value="InterPro"/>
</dbReference>
<sequence length="204" mass="23242">MATFSALRTKSFNERFSQFAKAYSVHRPHVQRFLNIAFILYALGTTYRGIAPKPSGTGNQGGKRKRKVDVKPQSETGKPRVAVDALFYQRLSTILKIVIPSIRTAISLYVAALDGKIVASLVRARPLEFFWNILRWLLVAVPATWTNSWLSYIQNKLAIAYRTRLTREVMKQYLGEDTDGPEGKVYYKISNLDDRIKNPDQLSK</sequence>
<dbReference type="GO" id="GO:0005524">
    <property type="term" value="F:ATP binding"/>
    <property type="evidence" value="ECO:0007669"/>
    <property type="project" value="InterPro"/>
</dbReference>
<protein>
    <recommendedName>
        <fullName evidence="6">ABC transmembrane type-1 domain-containing protein</fullName>
    </recommendedName>
</protein>
<dbReference type="AlphaFoldDB" id="A0A9P7FV50"/>
<name>A0A9P7FV50_9AGAR</name>
<evidence type="ECO:0000256" key="5">
    <source>
        <dbReference type="SAM" id="MobiDB-lite"/>
    </source>
</evidence>
<dbReference type="PANTHER" id="PTHR11384:SF69">
    <property type="entry name" value="PEROXISOMAL LONG-CHAIN FATTY ACID IMPORT PROTEIN 1"/>
    <property type="match status" value="1"/>
</dbReference>
<feature type="region of interest" description="Disordered" evidence="5">
    <location>
        <begin position="52"/>
        <end position="76"/>
    </location>
</feature>
<dbReference type="GO" id="GO:0005324">
    <property type="term" value="F:long-chain fatty acid transmembrane transporter activity"/>
    <property type="evidence" value="ECO:0007669"/>
    <property type="project" value="TreeGrafter"/>
</dbReference>
<dbReference type="Proteomes" id="UP000717328">
    <property type="component" value="Unassembled WGS sequence"/>
</dbReference>
<keyword evidence="4" id="KW-0472">Membrane</keyword>
<evidence type="ECO:0000259" key="6">
    <source>
        <dbReference type="Pfam" id="PF06472"/>
    </source>
</evidence>
<reference evidence="7" key="1">
    <citation type="submission" date="2021-02" db="EMBL/GenBank/DDBJ databases">
        <authorList>
            <person name="Nieuwenhuis M."/>
            <person name="Van De Peppel L.J.J."/>
        </authorList>
    </citation>
    <scope>NUCLEOTIDE SEQUENCE</scope>
    <source>
        <strain evidence="7">D49</strain>
    </source>
</reference>
<evidence type="ECO:0000256" key="3">
    <source>
        <dbReference type="ARBA" id="ARBA00022989"/>
    </source>
</evidence>
<dbReference type="GO" id="GO:0005778">
    <property type="term" value="C:peroxisomal membrane"/>
    <property type="evidence" value="ECO:0007669"/>
    <property type="project" value="TreeGrafter"/>
</dbReference>
<dbReference type="EMBL" id="JABCKI010005885">
    <property type="protein sequence ID" value="KAG5636858.1"/>
    <property type="molecule type" value="Genomic_DNA"/>
</dbReference>
<comment type="caution">
    <text evidence="7">The sequence shown here is derived from an EMBL/GenBank/DDBJ whole genome shotgun (WGS) entry which is preliminary data.</text>
</comment>
<organism evidence="7 8">
    <name type="scientific">Sphagnurus paluster</name>
    <dbReference type="NCBI Taxonomy" id="117069"/>
    <lineage>
        <taxon>Eukaryota</taxon>
        <taxon>Fungi</taxon>
        <taxon>Dikarya</taxon>
        <taxon>Basidiomycota</taxon>
        <taxon>Agaricomycotina</taxon>
        <taxon>Agaricomycetes</taxon>
        <taxon>Agaricomycetidae</taxon>
        <taxon>Agaricales</taxon>
        <taxon>Tricholomatineae</taxon>
        <taxon>Lyophyllaceae</taxon>
        <taxon>Sphagnurus</taxon>
    </lineage>
</organism>
<keyword evidence="1" id="KW-0813">Transport</keyword>
<dbReference type="PANTHER" id="PTHR11384">
    <property type="entry name" value="ATP-BINDING CASSETTE, SUB-FAMILY D MEMBER"/>
    <property type="match status" value="1"/>
</dbReference>
<keyword evidence="3" id="KW-1133">Transmembrane helix</keyword>
<keyword evidence="2" id="KW-0812">Transmembrane</keyword>
<feature type="domain" description="ABC transmembrane type-1" evidence="6">
    <location>
        <begin position="94"/>
        <end position="202"/>
    </location>
</feature>
<reference evidence="7" key="2">
    <citation type="submission" date="2021-10" db="EMBL/GenBank/DDBJ databases">
        <title>Phylogenomics reveals ancestral predisposition of the termite-cultivated fungus Termitomyces towards a domesticated lifestyle.</title>
        <authorList>
            <person name="Auxier B."/>
            <person name="Grum-Grzhimaylo A."/>
            <person name="Cardenas M.E."/>
            <person name="Lodge J.D."/>
            <person name="Laessoe T."/>
            <person name="Pedersen O."/>
            <person name="Smith M.E."/>
            <person name="Kuyper T.W."/>
            <person name="Franco-Molano E.A."/>
            <person name="Baroni T.J."/>
            <person name="Aanen D.K."/>
        </authorList>
    </citation>
    <scope>NUCLEOTIDE SEQUENCE</scope>
    <source>
        <strain evidence="7">D49</strain>
    </source>
</reference>
<dbReference type="GO" id="GO:0042760">
    <property type="term" value="P:very long-chain fatty acid catabolic process"/>
    <property type="evidence" value="ECO:0007669"/>
    <property type="project" value="TreeGrafter"/>
</dbReference>
<dbReference type="InterPro" id="IPR050835">
    <property type="entry name" value="ABC_transporter_sub-D"/>
</dbReference>
<dbReference type="GO" id="GO:0015910">
    <property type="term" value="P:long-chain fatty acid import into peroxisome"/>
    <property type="evidence" value="ECO:0007669"/>
    <property type="project" value="TreeGrafter"/>
</dbReference>
<dbReference type="GO" id="GO:0006635">
    <property type="term" value="P:fatty acid beta-oxidation"/>
    <property type="evidence" value="ECO:0007669"/>
    <property type="project" value="TreeGrafter"/>
</dbReference>
<evidence type="ECO:0000313" key="8">
    <source>
        <dbReference type="Proteomes" id="UP000717328"/>
    </source>
</evidence>
<dbReference type="GO" id="GO:0007031">
    <property type="term" value="P:peroxisome organization"/>
    <property type="evidence" value="ECO:0007669"/>
    <property type="project" value="TreeGrafter"/>
</dbReference>
<evidence type="ECO:0000256" key="4">
    <source>
        <dbReference type="ARBA" id="ARBA00023136"/>
    </source>
</evidence>
<keyword evidence="8" id="KW-1185">Reference proteome</keyword>
<evidence type="ECO:0000313" key="7">
    <source>
        <dbReference type="EMBL" id="KAG5636858.1"/>
    </source>
</evidence>
<dbReference type="Pfam" id="PF06472">
    <property type="entry name" value="ABC_membrane_2"/>
    <property type="match status" value="1"/>
</dbReference>
<evidence type="ECO:0000256" key="2">
    <source>
        <dbReference type="ARBA" id="ARBA00022692"/>
    </source>
</evidence>
<gene>
    <name evidence="7" type="ORF">H0H81_006610</name>
</gene>
<dbReference type="OrthoDB" id="422637at2759"/>
<dbReference type="InterPro" id="IPR011527">
    <property type="entry name" value="ABC1_TM_dom"/>
</dbReference>
<proteinExistence type="predicted"/>